<name>A0ACA9N2R1_9GLOM</name>
<evidence type="ECO:0000313" key="1">
    <source>
        <dbReference type="EMBL" id="CAG8629282.1"/>
    </source>
</evidence>
<accession>A0ACA9N2R1</accession>
<comment type="caution">
    <text evidence="1">The sequence shown here is derived from an EMBL/GenBank/DDBJ whole genome shotgun (WGS) entry which is preliminary data.</text>
</comment>
<gene>
    <name evidence="1" type="ORF">RPERSI_LOCUS7036</name>
</gene>
<dbReference type="EMBL" id="CAJVQC010011618">
    <property type="protein sequence ID" value="CAG8629282.1"/>
    <property type="molecule type" value="Genomic_DNA"/>
</dbReference>
<keyword evidence="2" id="KW-1185">Reference proteome</keyword>
<reference evidence="1" key="1">
    <citation type="submission" date="2021-06" db="EMBL/GenBank/DDBJ databases">
        <authorList>
            <person name="Kallberg Y."/>
            <person name="Tangrot J."/>
            <person name="Rosling A."/>
        </authorList>
    </citation>
    <scope>NUCLEOTIDE SEQUENCE</scope>
    <source>
        <strain evidence="1">MA461A</strain>
    </source>
</reference>
<sequence>MKNQTESQLENNIEEIAFTNIIEYIFNKITNLEDDFVLPAFQVELINNLIKIIQDGELDLESANNLVERDDTFDPKMYQ</sequence>
<evidence type="ECO:0000313" key="2">
    <source>
        <dbReference type="Proteomes" id="UP000789920"/>
    </source>
</evidence>
<dbReference type="Proteomes" id="UP000789920">
    <property type="component" value="Unassembled WGS sequence"/>
</dbReference>
<proteinExistence type="predicted"/>
<protein>
    <submittedName>
        <fullName evidence="1">19777_t:CDS:1</fullName>
    </submittedName>
</protein>
<organism evidence="1 2">
    <name type="scientific">Racocetra persica</name>
    <dbReference type="NCBI Taxonomy" id="160502"/>
    <lineage>
        <taxon>Eukaryota</taxon>
        <taxon>Fungi</taxon>
        <taxon>Fungi incertae sedis</taxon>
        <taxon>Mucoromycota</taxon>
        <taxon>Glomeromycotina</taxon>
        <taxon>Glomeromycetes</taxon>
        <taxon>Diversisporales</taxon>
        <taxon>Gigasporaceae</taxon>
        <taxon>Racocetra</taxon>
    </lineage>
</organism>
<feature type="non-terminal residue" evidence="1">
    <location>
        <position position="79"/>
    </location>
</feature>